<evidence type="ECO:0000259" key="6">
    <source>
        <dbReference type="Pfam" id="PF00496"/>
    </source>
</evidence>
<dbReference type="InterPro" id="IPR000914">
    <property type="entry name" value="SBP_5_dom"/>
</dbReference>
<evidence type="ECO:0000256" key="2">
    <source>
        <dbReference type="ARBA" id="ARBA00005695"/>
    </source>
</evidence>
<evidence type="ECO:0000256" key="5">
    <source>
        <dbReference type="SAM" id="SignalP"/>
    </source>
</evidence>
<dbReference type="Gene3D" id="3.40.190.10">
    <property type="entry name" value="Periplasmic binding protein-like II"/>
    <property type="match status" value="1"/>
</dbReference>
<keyword evidence="3" id="KW-0813">Transport</keyword>
<comment type="subcellular location">
    <subcellularLocation>
        <location evidence="1">Cell membrane</location>
        <topology evidence="1">Lipid-anchor</topology>
    </subcellularLocation>
</comment>
<dbReference type="EMBL" id="JACOOO010000001">
    <property type="protein sequence ID" value="MBC5627396.1"/>
    <property type="molecule type" value="Genomic_DNA"/>
</dbReference>
<dbReference type="Gene3D" id="3.90.76.10">
    <property type="entry name" value="Dipeptide-binding Protein, Domain 1"/>
    <property type="match status" value="1"/>
</dbReference>
<dbReference type="PIRSF" id="PIRSF002741">
    <property type="entry name" value="MppA"/>
    <property type="match status" value="1"/>
</dbReference>
<dbReference type="Proteomes" id="UP000596929">
    <property type="component" value="Unassembled WGS sequence"/>
</dbReference>
<dbReference type="PROSITE" id="PS51257">
    <property type="entry name" value="PROKAR_LIPOPROTEIN"/>
    <property type="match status" value="1"/>
</dbReference>
<evidence type="ECO:0000256" key="4">
    <source>
        <dbReference type="ARBA" id="ARBA00022729"/>
    </source>
</evidence>
<proteinExistence type="inferred from homology"/>
<dbReference type="PANTHER" id="PTHR30290:SF9">
    <property type="entry name" value="OLIGOPEPTIDE-BINDING PROTEIN APPA"/>
    <property type="match status" value="1"/>
</dbReference>
<keyword evidence="4 5" id="KW-0732">Signal</keyword>
<organism evidence="7 8">
    <name type="scientific">Clostridium hominis</name>
    <dbReference type="NCBI Taxonomy" id="2763036"/>
    <lineage>
        <taxon>Bacteria</taxon>
        <taxon>Bacillati</taxon>
        <taxon>Bacillota</taxon>
        <taxon>Clostridia</taxon>
        <taxon>Eubacteriales</taxon>
        <taxon>Clostridiaceae</taxon>
        <taxon>Clostridium</taxon>
    </lineage>
</organism>
<dbReference type="InterPro" id="IPR023765">
    <property type="entry name" value="SBP_5_CS"/>
</dbReference>
<feature type="domain" description="Solute-binding protein family 5" evidence="6">
    <location>
        <begin position="82"/>
        <end position="440"/>
    </location>
</feature>
<feature type="signal peptide" evidence="5">
    <location>
        <begin position="1"/>
        <end position="21"/>
    </location>
</feature>
<keyword evidence="8" id="KW-1185">Reference proteome</keyword>
<gene>
    <name evidence="7" type="ORF">H8S20_00660</name>
</gene>
<dbReference type="Gene3D" id="3.10.105.10">
    <property type="entry name" value="Dipeptide-binding Protein, Domain 3"/>
    <property type="match status" value="1"/>
</dbReference>
<dbReference type="Pfam" id="PF00496">
    <property type="entry name" value="SBP_bac_5"/>
    <property type="match status" value="1"/>
</dbReference>
<protein>
    <submittedName>
        <fullName evidence="7">ABC transporter substrate-binding protein</fullName>
    </submittedName>
</protein>
<evidence type="ECO:0000256" key="3">
    <source>
        <dbReference type="ARBA" id="ARBA00022448"/>
    </source>
</evidence>
<reference evidence="7 8" key="1">
    <citation type="submission" date="2020-08" db="EMBL/GenBank/DDBJ databases">
        <title>Genome public.</title>
        <authorList>
            <person name="Liu C."/>
            <person name="Sun Q."/>
        </authorList>
    </citation>
    <scope>NUCLEOTIDE SEQUENCE [LARGE SCALE GENOMIC DNA]</scope>
    <source>
        <strain evidence="7 8">NSJ-6</strain>
    </source>
</reference>
<feature type="chain" id="PRO_5045992040" evidence="5">
    <location>
        <begin position="22"/>
        <end position="525"/>
    </location>
</feature>
<dbReference type="CDD" id="cd08518">
    <property type="entry name" value="PBP2_NikA_DppA_OppA_like_19"/>
    <property type="match status" value="1"/>
</dbReference>
<dbReference type="PANTHER" id="PTHR30290">
    <property type="entry name" value="PERIPLASMIC BINDING COMPONENT OF ABC TRANSPORTER"/>
    <property type="match status" value="1"/>
</dbReference>
<dbReference type="PROSITE" id="PS01040">
    <property type="entry name" value="SBP_BACTERIAL_5"/>
    <property type="match status" value="1"/>
</dbReference>
<dbReference type="SUPFAM" id="SSF53850">
    <property type="entry name" value="Periplasmic binding protein-like II"/>
    <property type="match status" value="1"/>
</dbReference>
<evidence type="ECO:0000313" key="8">
    <source>
        <dbReference type="Proteomes" id="UP000596929"/>
    </source>
</evidence>
<evidence type="ECO:0000313" key="7">
    <source>
        <dbReference type="EMBL" id="MBC5627396.1"/>
    </source>
</evidence>
<comment type="similarity">
    <text evidence="2">Belongs to the bacterial solute-binding protein 5 family.</text>
</comment>
<dbReference type="InterPro" id="IPR039424">
    <property type="entry name" value="SBP_5"/>
</dbReference>
<dbReference type="RefSeq" id="WP_032119033.1">
    <property type="nucleotide sequence ID" value="NZ_JACOOO010000001.1"/>
</dbReference>
<dbReference type="InterPro" id="IPR030678">
    <property type="entry name" value="Peptide/Ni-bd"/>
</dbReference>
<sequence>MKNKVLKIVTSILALSLLVGCGGNKTSNNNDNIATLESNSKDEKVLVYGSSDYTSINPALFEHGEINSLLFNGLTGRDKDNNIVPALAESWEYDDESLTYTFKLRDDVKWHDGEQFTADDVKFTYETINNPDVGSEIATNYEDIEKMEIVNDYEIKITLKDHNIAILDYFTVGIIPKHLLEGKDIITADFNISPIGTGPYKLSEWDEGQSITLLKNEDYFKNTPKIDKIIFKIVDDSKAKVMQLKSGELNLAQVTPKDIDIFKNNSDFVVNIMKTADYRGILYNFNSEFFSKHRDLPNILSYGIDRQAIVDSILLGYGKVAYSPLQAGEYVNEDIEKFEYSPAKAKELLEESGWKLGDDGIYEKDGAKLSFELVCGEGDQVRVDMANFCAQQLKEIGADVKVAIKAKVDWANQDAYLIGWGSPFDPDDHTYKVFSTNGGANYSSYSNSKIDDILTKARQTDVFDERVKYYKDFQEEMTRDMPYTFLAYIDAIYIATPNLKGITTDTVLGHHGVGIFWNVEEWDLE</sequence>
<evidence type="ECO:0000256" key="1">
    <source>
        <dbReference type="ARBA" id="ARBA00004193"/>
    </source>
</evidence>
<accession>A0ABR7D7P3</accession>
<name>A0ABR7D7P3_9CLOT</name>
<comment type="caution">
    <text evidence="7">The sequence shown here is derived from an EMBL/GenBank/DDBJ whole genome shotgun (WGS) entry which is preliminary data.</text>
</comment>